<dbReference type="Proteomes" id="UP000034805">
    <property type="component" value="Unassembled WGS sequence"/>
</dbReference>
<protein>
    <submittedName>
        <fullName evidence="2">Uncharacterized protein</fullName>
    </submittedName>
</protein>
<evidence type="ECO:0000256" key="1">
    <source>
        <dbReference type="SAM" id="MobiDB-lite"/>
    </source>
</evidence>
<sequence length="142" mass="15138">MMVISGAVLTRALADGPGSHLGRAPLRPLRLRDRPRTTKTPHRKTMNGPPGSPRGAGGGAFAHQPGMVIPHPDYCSFYLSGLPSSVLQPLQPIQNETSAGFDLPESSRIPLILVSLHWLPAVARIKFNTLVMACKVVKGSAT</sequence>
<organism evidence="2 3">
    <name type="scientific">Scleropages formosus</name>
    <name type="common">Asian bonytongue</name>
    <name type="synonym">Osteoglossum formosum</name>
    <dbReference type="NCBI Taxonomy" id="113540"/>
    <lineage>
        <taxon>Eukaryota</taxon>
        <taxon>Metazoa</taxon>
        <taxon>Chordata</taxon>
        <taxon>Craniata</taxon>
        <taxon>Vertebrata</taxon>
        <taxon>Euteleostomi</taxon>
        <taxon>Actinopterygii</taxon>
        <taxon>Neopterygii</taxon>
        <taxon>Teleostei</taxon>
        <taxon>Osteoglossocephala</taxon>
        <taxon>Osteoglossomorpha</taxon>
        <taxon>Osteoglossiformes</taxon>
        <taxon>Osteoglossidae</taxon>
        <taxon>Scleropages</taxon>
    </lineage>
</organism>
<gene>
    <name evidence="2" type="ORF">Z043_122992</name>
</gene>
<evidence type="ECO:0000313" key="3">
    <source>
        <dbReference type="Proteomes" id="UP000034805"/>
    </source>
</evidence>
<proteinExistence type="predicted"/>
<dbReference type="AlphaFoldDB" id="A0A0P7UIY6"/>
<feature type="region of interest" description="Disordered" evidence="1">
    <location>
        <begin position="30"/>
        <end position="61"/>
    </location>
</feature>
<comment type="caution">
    <text evidence="2">The sequence shown here is derived from an EMBL/GenBank/DDBJ whole genome shotgun (WGS) entry which is preliminary data.</text>
</comment>
<dbReference type="EMBL" id="JARO02012655">
    <property type="protein sequence ID" value="KPP59119.1"/>
    <property type="molecule type" value="Genomic_DNA"/>
</dbReference>
<name>A0A0P7UIY6_SCLFO</name>
<reference evidence="2 3" key="1">
    <citation type="submission" date="2015-08" db="EMBL/GenBank/DDBJ databases">
        <title>The genome of the Asian arowana (Scleropages formosus).</title>
        <authorList>
            <person name="Tan M.H."/>
            <person name="Gan H.M."/>
            <person name="Croft L.J."/>
            <person name="Austin C.M."/>
        </authorList>
    </citation>
    <scope>NUCLEOTIDE SEQUENCE [LARGE SCALE GENOMIC DNA]</scope>
    <source>
        <strain evidence="2">Aro1</strain>
    </source>
</reference>
<evidence type="ECO:0000313" key="2">
    <source>
        <dbReference type="EMBL" id="KPP59119.1"/>
    </source>
</evidence>
<accession>A0A0P7UIY6</accession>